<organism evidence="1 2">
    <name type="scientific">Aeromonas salmonicida (strain A449)</name>
    <dbReference type="NCBI Taxonomy" id="382245"/>
    <lineage>
        <taxon>Bacteria</taxon>
        <taxon>Pseudomonadati</taxon>
        <taxon>Pseudomonadota</taxon>
        <taxon>Gammaproteobacteria</taxon>
        <taxon>Aeromonadales</taxon>
        <taxon>Aeromonadaceae</taxon>
        <taxon>Aeromonas</taxon>
    </lineage>
</organism>
<gene>
    <name evidence="1" type="ordered locus">ASA_2122</name>
</gene>
<evidence type="ECO:0000313" key="1">
    <source>
        <dbReference type="EMBL" id="ABO90187.1"/>
    </source>
</evidence>
<dbReference type="HOGENOM" id="CLU_2476442_0_0_6"/>
<accession>A4SMR5</accession>
<protein>
    <submittedName>
        <fullName evidence="1">Uncharacterized protein</fullName>
    </submittedName>
</protein>
<proteinExistence type="predicted"/>
<dbReference type="Proteomes" id="UP000000225">
    <property type="component" value="Chromosome"/>
</dbReference>
<dbReference type="KEGG" id="asa:ASA_2122"/>
<dbReference type="AlphaFoldDB" id="A4SMR5"/>
<name>A4SMR5_AERS4</name>
<dbReference type="EMBL" id="CP000644">
    <property type="protein sequence ID" value="ABO90187.1"/>
    <property type="molecule type" value="Genomic_DNA"/>
</dbReference>
<evidence type="ECO:0000313" key="2">
    <source>
        <dbReference type="Proteomes" id="UP000000225"/>
    </source>
</evidence>
<reference evidence="2" key="1">
    <citation type="journal article" date="2008" name="BMC Genomics">
        <title>The genome of Aeromonas salmonicida subsp. salmonicida A449: insights into the evolution of a fish pathogen.</title>
        <authorList>
            <person name="Reith M.E."/>
            <person name="Singh R.K."/>
            <person name="Curtis B."/>
            <person name="Boyd J.M."/>
            <person name="Bouevitch A."/>
            <person name="Kimball J."/>
            <person name="Munholland J."/>
            <person name="Murphy C."/>
            <person name="Sarty D."/>
            <person name="Williams J."/>
            <person name="Nash J.H."/>
            <person name="Johnson S.C."/>
            <person name="Brown L.L."/>
        </authorList>
    </citation>
    <scope>NUCLEOTIDE SEQUENCE [LARGE SCALE GENOMIC DNA]</scope>
    <source>
        <strain evidence="2">A449</strain>
    </source>
</reference>
<sequence length="87" mass="9877">MSDNERPNIDQLLAGFMGPLSDMGPADPQSEGSYRRGYHQAVAMIFFHLNAGKPLTCEQLSEWVENDGMSWRHDMDLKRKIIAPDLK</sequence>
<dbReference type="RefSeq" id="WP_011898726.1">
    <property type="nucleotide sequence ID" value="NC_009348.1"/>
</dbReference>